<proteinExistence type="predicted"/>
<reference evidence="1 2" key="1">
    <citation type="submission" date="2017-12" db="EMBL/GenBank/DDBJ databases">
        <title>Integrating genomic resources of turbot (Scophthalmus maximus) in depth evaluation of genetic and physical mapping variation across individuals.</title>
        <authorList>
            <person name="Martinez P."/>
        </authorList>
    </citation>
    <scope>NUCLEOTIDE SEQUENCE [LARGE SCALE GENOMIC DNA]</scope>
</reference>
<name>A0A2U9B2A8_SCOMX</name>
<dbReference type="EMBL" id="CP026244">
    <property type="protein sequence ID" value="AWO98074.1"/>
    <property type="molecule type" value="Genomic_DNA"/>
</dbReference>
<dbReference type="Proteomes" id="UP000246464">
    <property type="component" value="Chromosome 2"/>
</dbReference>
<gene>
    <name evidence="1" type="ORF">SMAX5B_007764</name>
</gene>
<sequence>MIPQVEVLRLLRVSRQLSAMTHNGGPGGQCLGWRWAEVWAGKWPPWSRATEALAATFVHRLRRINSAASPLPTDLPPLNLLAPCAECEHSS</sequence>
<keyword evidence="2" id="KW-1185">Reference proteome</keyword>
<dbReference type="AlphaFoldDB" id="A0A2U9B2A8"/>
<evidence type="ECO:0000313" key="1">
    <source>
        <dbReference type="EMBL" id="AWO98074.1"/>
    </source>
</evidence>
<protein>
    <submittedName>
        <fullName evidence="1">Uncharacterized protein</fullName>
    </submittedName>
</protein>
<evidence type="ECO:0000313" key="2">
    <source>
        <dbReference type="Proteomes" id="UP000246464"/>
    </source>
</evidence>
<accession>A0A2U9B2A8</accession>
<organism evidence="1 2">
    <name type="scientific">Scophthalmus maximus</name>
    <name type="common">Turbot</name>
    <name type="synonym">Psetta maxima</name>
    <dbReference type="NCBI Taxonomy" id="52904"/>
    <lineage>
        <taxon>Eukaryota</taxon>
        <taxon>Metazoa</taxon>
        <taxon>Chordata</taxon>
        <taxon>Craniata</taxon>
        <taxon>Vertebrata</taxon>
        <taxon>Euteleostomi</taxon>
        <taxon>Actinopterygii</taxon>
        <taxon>Neopterygii</taxon>
        <taxon>Teleostei</taxon>
        <taxon>Neoteleostei</taxon>
        <taxon>Acanthomorphata</taxon>
        <taxon>Carangaria</taxon>
        <taxon>Pleuronectiformes</taxon>
        <taxon>Pleuronectoidei</taxon>
        <taxon>Scophthalmidae</taxon>
        <taxon>Scophthalmus</taxon>
    </lineage>
</organism>